<dbReference type="PROSITE" id="PS51785">
    <property type="entry name" value="EXOI_C"/>
    <property type="match status" value="1"/>
</dbReference>
<evidence type="ECO:0000256" key="11">
    <source>
        <dbReference type="ARBA" id="ARBA00023204"/>
    </source>
</evidence>
<feature type="binding site" evidence="14">
    <location>
        <position position="11"/>
    </location>
    <ligand>
        <name>substrate</name>
    </ligand>
</feature>
<dbReference type="GO" id="GO:0006281">
    <property type="term" value="P:DNA repair"/>
    <property type="evidence" value="ECO:0007669"/>
    <property type="project" value="UniProtKB-KW"/>
</dbReference>
<dbReference type="Pfam" id="PF08411">
    <property type="entry name" value="ExoI_SH3"/>
    <property type="match status" value="1"/>
</dbReference>
<comment type="cofactor">
    <cofactor evidence="15">
        <name>Mg(2+)</name>
        <dbReference type="ChEBI" id="CHEBI:18420"/>
    </cofactor>
    <text evidence="15">Binds 2 Mg(2+) ions per monomer.</text>
</comment>
<keyword evidence="8" id="KW-0269">Exonuclease</keyword>
<comment type="caution">
    <text evidence="18">The sequence shown here is derived from an EMBL/GenBank/DDBJ whole genome shotgun (WGS) entry which is preliminary data.</text>
</comment>
<gene>
    <name evidence="18" type="ORF">DFR44_10898</name>
</gene>
<dbReference type="Proteomes" id="UP000294480">
    <property type="component" value="Unassembled WGS sequence"/>
</dbReference>
<evidence type="ECO:0000259" key="17">
    <source>
        <dbReference type="PROSITE" id="PS51785"/>
    </source>
</evidence>
<dbReference type="InterPro" id="IPR023607">
    <property type="entry name" value="Exodeoxyribonuclease_I"/>
</dbReference>
<evidence type="ECO:0000256" key="12">
    <source>
        <dbReference type="ARBA" id="ARBA00031220"/>
    </source>
</evidence>
<dbReference type="InterPro" id="IPR013620">
    <property type="entry name" value="Exonuc_1_SH3"/>
</dbReference>
<evidence type="ECO:0000256" key="7">
    <source>
        <dbReference type="ARBA" id="ARBA00022801"/>
    </source>
</evidence>
<comment type="subunit">
    <text evidence="13">Monomer. Interacts with ssb (via C-terminus); this interaction stimulates the exonuclease activity by recruiting the enzyme to its substrate.</text>
</comment>
<evidence type="ECO:0000256" key="5">
    <source>
        <dbReference type="ARBA" id="ARBA00022723"/>
    </source>
</evidence>
<dbReference type="InterPro" id="IPR012337">
    <property type="entry name" value="RNaseH-like_sf"/>
</dbReference>
<evidence type="ECO:0000256" key="2">
    <source>
        <dbReference type="ARBA" id="ARBA00012108"/>
    </source>
</evidence>
<dbReference type="InterPro" id="IPR036397">
    <property type="entry name" value="RNaseH_sf"/>
</dbReference>
<feature type="domain" description="ExoI SH3-like" evidence="16">
    <location>
        <begin position="196"/>
        <end position="353"/>
    </location>
</feature>
<dbReference type="NCBIfam" id="NF008746">
    <property type="entry name" value="PRK11779.1"/>
    <property type="match status" value="1"/>
</dbReference>
<dbReference type="CDD" id="cd06138">
    <property type="entry name" value="ExoI_N"/>
    <property type="match status" value="1"/>
</dbReference>
<keyword evidence="19" id="KW-1185">Reference proteome</keyword>
<proteinExistence type="predicted"/>
<evidence type="ECO:0000256" key="15">
    <source>
        <dbReference type="PIRSR" id="PIRSR000977-2"/>
    </source>
</evidence>
<evidence type="ECO:0000256" key="14">
    <source>
        <dbReference type="PIRSR" id="PIRSR000977-1"/>
    </source>
</evidence>
<keyword evidence="9 15" id="KW-0460">Magnesium</keyword>
<dbReference type="InterPro" id="IPR013520">
    <property type="entry name" value="Ribonucl_H"/>
</dbReference>
<dbReference type="GO" id="GO:0046872">
    <property type="term" value="F:metal ion binding"/>
    <property type="evidence" value="ECO:0007669"/>
    <property type="project" value="UniProtKB-KW"/>
</dbReference>
<dbReference type="SUPFAM" id="SSF53098">
    <property type="entry name" value="Ribonuclease H-like"/>
    <property type="match status" value="1"/>
</dbReference>
<dbReference type="InterPro" id="IPR058561">
    <property type="entry name" value="Exonuc_1_C"/>
</dbReference>
<comment type="catalytic activity">
    <reaction evidence="1">
        <text>Exonucleolytic cleavage in the 3'- to 5'-direction to yield nucleoside 5'-phosphates.</text>
        <dbReference type="EC" id="3.1.11.1"/>
    </reaction>
</comment>
<feature type="binding site" evidence="15">
    <location>
        <position position="180"/>
    </location>
    <ligand>
        <name>Mg(2+)</name>
        <dbReference type="ChEBI" id="CHEBI:18420"/>
        <label>2</label>
    </ligand>
</feature>
<evidence type="ECO:0000259" key="16">
    <source>
        <dbReference type="PROSITE" id="PS51784"/>
    </source>
</evidence>
<keyword evidence="5 15" id="KW-0479">Metal-binding</keyword>
<evidence type="ECO:0000256" key="6">
    <source>
        <dbReference type="ARBA" id="ARBA00022763"/>
    </source>
</evidence>
<evidence type="ECO:0000313" key="19">
    <source>
        <dbReference type="Proteomes" id="UP000294480"/>
    </source>
</evidence>
<feature type="domain" description="ExoI C-terminal" evidence="17">
    <location>
        <begin position="355"/>
        <end position="474"/>
    </location>
</feature>
<feature type="binding site" evidence="15">
    <location>
        <position position="9"/>
    </location>
    <ligand>
        <name>Mg(2+)</name>
        <dbReference type="ChEBI" id="CHEBI:18420"/>
        <label>1</label>
    </ligand>
</feature>
<evidence type="ECO:0000256" key="3">
    <source>
        <dbReference type="ARBA" id="ARBA00019900"/>
    </source>
</evidence>
<accession>A0A4R6Y8H9</accession>
<feature type="binding site" evidence="15">
    <location>
        <position position="11"/>
    </location>
    <ligand>
        <name>Mg(2+)</name>
        <dbReference type="ChEBI" id="CHEBI:18420"/>
        <label>2</label>
    </ligand>
</feature>
<keyword evidence="7" id="KW-0378">Hydrolase</keyword>
<dbReference type="PROSITE" id="PS51784">
    <property type="entry name" value="EXOI_SH3"/>
    <property type="match status" value="1"/>
</dbReference>
<dbReference type="InterPro" id="IPR038649">
    <property type="entry name" value="EXOI_SH3_sf"/>
</dbReference>
<dbReference type="EMBL" id="SNZE01000008">
    <property type="protein sequence ID" value="TDR31715.1"/>
    <property type="molecule type" value="Genomic_DNA"/>
</dbReference>
<keyword evidence="6" id="KW-0227">DNA damage</keyword>
<evidence type="ECO:0000256" key="10">
    <source>
        <dbReference type="ARBA" id="ARBA00023125"/>
    </source>
</evidence>
<organism evidence="18 19">
    <name type="scientific">Hydromonas duriensis</name>
    <dbReference type="NCBI Taxonomy" id="1527608"/>
    <lineage>
        <taxon>Bacteria</taxon>
        <taxon>Pseudomonadati</taxon>
        <taxon>Pseudomonadota</taxon>
        <taxon>Betaproteobacteria</taxon>
        <taxon>Burkholderiales</taxon>
        <taxon>Burkholderiaceae</taxon>
        <taxon>Hydromonas</taxon>
    </lineage>
</organism>
<evidence type="ECO:0000256" key="8">
    <source>
        <dbReference type="ARBA" id="ARBA00022839"/>
    </source>
</evidence>
<dbReference type="OrthoDB" id="9763470at2"/>
<dbReference type="GO" id="GO:0003677">
    <property type="term" value="F:DNA binding"/>
    <property type="evidence" value="ECO:0007669"/>
    <property type="project" value="UniProtKB-KW"/>
</dbReference>
<evidence type="ECO:0000256" key="13">
    <source>
        <dbReference type="ARBA" id="ARBA00046792"/>
    </source>
</evidence>
<dbReference type="Pfam" id="PF26016">
    <property type="entry name" value="ExoI_C"/>
    <property type="match status" value="1"/>
</dbReference>
<feature type="binding site" evidence="14">
    <location>
        <position position="159"/>
    </location>
    <ligand>
        <name>substrate</name>
    </ligand>
</feature>
<evidence type="ECO:0000256" key="1">
    <source>
        <dbReference type="ARBA" id="ARBA00000563"/>
    </source>
</evidence>
<keyword evidence="11" id="KW-0234">DNA repair</keyword>
<sequence length="478" mass="54204">MSYTFFWHDYETFGAVPRRDRPAQFAGIRTDSELNEIGSPVEVFCRPSPDYVPEPQACLITHITPQQCLEDGVSEQEFAQVVERELGATGTVGVGYNSIRFDDEVTRHLFWRNLIDPYAREWQNQCGRWDILDVVRTAYALRPKGIQWPMGTDGKVSFRLELLTQANGIAHEAAHDAVSDVRATIALARLIRDKQPKLFEFCFALHKKDRVLDEIGRVGAMGKPFLHISGMYPVERGCLSVVWPLAIHPTNKNEIIVWDLAHDPRELLSLSVDDIKARMFTRTDDLAEGVTRLPIKTIHINKSPIVIGNLKTLSAEMADKWSIDMEQIQAHAQRAAELPDMSQTWHGVYQREFDEALDVEQDLYGGFVGNGDRRVLNDLRGLDAQSIARAKPSFVDARLEELFWRYRARNFPHTLNAQEQNLWRQQCAQRVLHGAAGGLTAHAALAQIDDLAIHADEEGQMVLGDLYEYISELQAYLS</sequence>
<protein>
    <recommendedName>
        <fullName evidence="3">Exodeoxyribonuclease I</fullName>
        <ecNumber evidence="2">3.1.11.1</ecNumber>
    </recommendedName>
    <alternativeName>
        <fullName evidence="12">DNA deoxyribophosphodiesterase</fullName>
    </alternativeName>
</protein>
<dbReference type="Gene3D" id="3.30.420.10">
    <property type="entry name" value="Ribonuclease H-like superfamily/Ribonuclease H"/>
    <property type="match status" value="1"/>
</dbReference>
<dbReference type="Gene3D" id="1.20.1280.70">
    <property type="entry name" value="Exonuclease ExoI, domain 3"/>
    <property type="match status" value="1"/>
</dbReference>
<keyword evidence="4" id="KW-0540">Nuclease</keyword>
<evidence type="ECO:0000313" key="18">
    <source>
        <dbReference type="EMBL" id="TDR31715.1"/>
    </source>
</evidence>
<dbReference type="InterPro" id="IPR034747">
    <property type="entry name" value="EXOI_SH3"/>
</dbReference>
<dbReference type="GO" id="GO:0008310">
    <property type="term" value="F:single-stranded DNA 3'-5' DNA exonuclease activity"/>
    <property type="evidence" value="ECO:0007669"/>
    <property type="project" value="UniProtKB-EC"/>
</dbReference>
<dbReference type="PIRSF" id="PIRSF000977">
    <property type="entry name" value="Exodeoxyribonuclease_I"/>
    <property type="match status" value="1"/>
</dbReference>
<name>A0A4R6Y8H9_9BURK</name>
<dbReference type="SMART" id="SM00479">
    <property type="entry name" value="EXOIII"/>
    <property type="match status" value="1"/>
</dbReference>
<dbReference type="Pfam" id="PF00929">
    <property type="entry name" value="RNase_T"/>
    <property type="match status" value="1"/>
</dbReference>
<keyword evidence="10" id="KW-0238">DNA-binding</keyword>
<dbReference type="AlphaFoldDB" id="A0A4R6Y8H9"/>
<reference evidence="18 19" key="1">
    <citation type="submission" date="2019-03" db="EMBL/GenBank/DDBJ databases">
        <title>Genomic Encyclopedia of Type Strains, Phase IV (KMG-IV): sequencing the most valuable type-strain genomes for metagenomic binning, comparative biology and taxonomic classification.</title>
        <authorList>
            <person name="Goeker M."/>
        </authorList>
    </citation>
    <scope>NUCLEOTIDE SEQUENCE [LARGE SCALE GENOMIC DNA]</scope>
    <source>
        <strain evidence="18 19">DSM 102852</strain>
    </source>
</reference>
<dbReference type="EC" id="3.1.11.1" evidence="2"/>
<evidence type="ECO:0000256" key="9">
    <source>
        <dbReference type="ARBA" id="ARBA00022842"/>
    </source>
</evidence>
<evidence type="ECO:0000256" key="4">
    <source>
        <dbReference type="ARBA" id="ARBA00022722"/>
    </source>
</evidence>
<dbReference type="RefSeq" id="WP_133619815.1">
    <property type="nucleotide sequence ID" value="NZ_SNZE01000008.1"/>
</dbReference>
<dbReference type="Gene3D" id="3.30.1520.20">
    <property type="entry name" value="Exonuclease ExoI, domain 2"/>
    <property type="match status" value="1"/>
</dbReference>
<dbReference type="FunFam" id="3.30.420.10:FF:000033">
    <property type="entry name" value="Exodeoxyribonuclease I"/>
    <property type="match status" value="1"/>
</dbReference>